<reference evidence="2" key="1">
    <citation type="journal article" date="2023" name="Mol. Biol. Evol.">
        <title>Third-Generation Sequencing Reveals the Adaptive Role of the Epigenome in Three Deep-Sea Polychaetes.</title>
        <authorList>
            <person name="Perez M."/>
            <person name="Aroh O."/>
            <person name="Sun Y."/>
            <person name="Lan Y."/>
            <person name="Juniper S.K."/>
            <person name="Young C.R."/>
            <person name="Angers B."/>
            <person name="Qian P.Y."/>
        </authorList>
    </citation>
    <scope>NUCLEOTIDE SEQUENCE</scope>
    <source>
        <strain evidence="2">P08H-3</strain>
    </source>
</reference>
<feature type="domain" description="SET" evidence="1">
    <location>
        <begin position="104"/>
        <end position="278"/>
    </location>
</feature>
<dbReference type="CDD" id="cd10537">
    <property type="entry name" value="SET_SETD9"/>
    <property type="match status" value="1"/>
</dbReference>
<name>A0AAD9J5D7_9ANNE</name>
<gene>
    <name evidence="2" type="ORF">LSH36_587g01068</name>
</gene>
<dbReference type="PROSITE" id="PS50280">
    <property type="entry name" value="SET"/>
    <property type="match status" value="1"/>
</dbReference>
<evidence type="ECO:0000313" key="2">
    <source>
        <dbReference type="EMBL" id="KAK2146734.1"/>
    </source>
</evidence>
<sequence>MKSLRKWWRQYRYRFVPWLALNLRNRSVRAVDGSTDDKLIPDNDVLVSLETLFKALFDVHPQSQYLREHMKKPVPDVSLKEHQAAPVDMIHKRSLCLMRQISGFCIERKPSKIPGCGTGVIVTKGTVPKHAIVAMYPGLIYYPYDPVLLQSVGNPFIFRCVDGLFIDGNDKGLSKFLYRSCAGRDRLGPFDLCDKTWLTVYPKNPLAVGQYVNNHNKDFPANVCYQECNLPTEFALHLRQYVPNVFYRTPDMLQCVRMVALVSLREIAQGEELFSSYFTMIH</sequence>
<proteinExistence type="predicted"/>
<dbReference type="InterPro" id="IPR001214">
    <property type="entry name" value="SET_dom"/>
</dbReference>
<evidence type="ECO:0000259" key="1">
    <source>
        <dbReference type="PROSITE" id="PS50280"/>
    </source>
</evidence>
<dbReference type="Proteomes" id="UP001208570">
    <property type="component" value="Unassembled WGS sequence"/>
</dbReference>
<dbReference type="EMBL" id="JAODUP010000586">
    <property type="protein sequence ID" value="KAK2146734.1"/>
    <property type="molecule type" value="Genomic_DNA"/>
</dbReference>
<evidence type="ECO:0000313" key="3">
    <source>
        <dbReference type="Proteomes" id="UP001208570"/>
    </source>
</evidence>
<dbReference type="InterPro" id="IPR046341">
    <property type="entry name" value="SET_dom_sf"/>
</dbReference>
<protein>
    <recommendedName>
        <fullName evidence="1">SET domain-containing protein</fullName>
    </recommendedName>
</protein>
<organism evidence="2 3">
    <name type="scientific">Paralvinella palmiformis</name>
    <dbReference type="NCBI Taxonomy" id="53620"/>
    <lineage>
        <taxon>Eukaryota</taxon>
        <taxon>Metazoa</taxon>
        <taxon>Spiralia</taxon>
        <taxon>Lophotrochozoa</taxon>
        <taxon>Annelida</taxon>
        <taxon>Polychaeta</taxon>
        <taxon>Sedentaria</taxon>
        <taxon>Canalipalpata</taxon>
        <taxon>Terebellida</taxon>
        <taxon>Terebelliformia</taxon>
        <taxon>Alvinellidae</taxon>
        <taxon>Paralvinella</taxon>
    </lineage>
</organism>
<dbReference type="PANTHER" id="PTHR33524">
    <property type="entry name" value="C5ORF35"/>
    <property type="match status" value="1"/>
</dbReference>
<keyword evidence="3" id="KW-1185">Reference proteome</keyword>
<comment type="caution">
    <text evidence="2">The sequence shown here is derived from an EMBL/GenBank/DDBJ whole genome shotgun (WGS) entry which is preliminary data.</text>
</comment>
<dbReference type="InterPro" id="IPR040415">
    <property type="entry name" value="SETD9"/>
</dbReference>
<dbReference type="SUPFAM" id="SSF82199">
    <property type="entry name" value="SET domain"/>
    <property type="match status" value="1"/>
</dbReference>
<dbReference type="PANTHER" id="PTHR33524:SF2">
    <property type="entry name" value="SET DOMAIN-CONTAINING PROTEIN 9"/>
    <property type="match status" value="1"/>
</dbReference>
<accession>A0AAD9J5D7</accession>
<dbReference type="AlphaFoldDB" id="A0AAD9J5D7"/>